<evidence type="ECO:0000313" key="3">
    <source>
        <dbReference type="Proteomes" id="UP000053664"/>
    </source>
</evidence>
<evidence type="ECO:0008006" key="4">
    <source>
        <dbReference type="Google" id="ProtNLM"/>
    </source>
</evidence>
<dbReference type="GO" id="GO:0046521">
    <property type="term" value="P:sphingoid catabolic process"/>
    <property type="evidence" value="ECO:0007669"/>
    <property type="project" value="TreeGrafter"/>
</dbReference>
<keyword evidence="1" id="KW-1133">Transmembrane helix</keyword>
<name>A0A061H1X2_9BASI</name>
<organism evidence="2 3">
    <name type="scientific">Pseudozyma flocculosa PF-1</name>
    <dbReference type="NCBI Taxonomy" id="1277687"/>
    <lineage>
        <taxon>Eukaryota</taxon>
        <taxon>Fungi</taxon>
        <taxon>Dikarya</taxon>
        <taxon>Basidiomycota</taxon>
        <taxon>Ustilaginomycotina</taxon>
        <taxon>Ustilaginomycetes</taxon>
        <taxon>Ustilaginales</taxon>
        <taxon>Ustilaginaceae</taxon>
        <taxon>Pseudozyma</taxon>
    </lineage>
</organism>
<dbReference type="eggNOG" id="KOG3292">
    <property type="taxonomic scope" value="Eukaryota"/>
</dbReference>
<feature type="transmembrane region" description="Helical" evidence="1">
    <location>
        <begin position="58"/>
        <end position="77"/>
    </location>
</feature>
<evidence type="ECO:0000313" key="2">
    <source>
        <dbReference type="EMBL" id="EPQ26139.1"/>
    </source>
</evidence>
<dbReference type="Proteomes" id="UP000053664">
    <property type="component" value="Unassembled WGS sequence"/>
</dbReference>
<keyword evidence="1" id="KW-0472">Membrane</keyword>
<dbReference type="GO" id="GO:0005783">
    <property type="term" value="C:endoplasmic reticulum"/>
    <property type="evidence" value="ECO:0007669"/>
    <property type="project" value="TreeGrafter"/>
</dbReference>
<dbReference type="PANTHER" id="PTHR28026:SF9">
    <property type="entry name" value="2-HYDROXY-PALMITIC ACID DIOXYGENASE MPO1"/>
    <property type="match status" value="1"/>
</dbReference>
<reference evidence="2 3" key="1">
    <citation type="journal article" date="2013" name="Plant Cell">
        <title>The transition from a phytopathogenic smut ancestor to an anamorphic biocontrol agent deciphered by comparative whole-genome analysis.</title>
        <authorList>
            <person name="Lefebvre F."/>
            <person name="Joly D.L."/>
            <person name="Labbe C."/>
            <person name="Teichmann B."/>
            <person name="Linning R."/>
            <person name="Belzile F."/>
            <person name="Bakkeren G."/>
            <person name="Belanger R.R."/>
        </authorList>
    </citation>
    <scope>NUCLEOTIDE SEQUENCE [LARGE SCALE GENOMIC DNA]</scope>
    <source>
        <strain evidence="2 3">PF-1</strain>
    </source>
</reference>
<evidence type="ECO:0000256" key="1">
    <source>
        <dbReference type="SAM" id="Phobius"/>
    </source>
</evidence>
<dbReference type="HOGENOM" id="CLU_081702_1_0_1"/>
<dbReference type="InterPro" id="IPR009305">
    <property type="entry name" value="Mpo1-like"/>
</dbReference>
<sequence length="219" mass="24557">MASINPFSLRKQLAFYGAYHTDTVNVLIHVVGVPSIIFGVCVLLASRGSLFLSVQRTSPLLASYLSLFGSQLASILPKWAFEHARLDASTVFMSSYLAYYTVLDPVAATLYTPVWYSIWYGAETLLQTRPDVAVKVASMIFVGGWIAQFYGHGVHEKRAPALLDNLLGAVVLAPFFVWLEVIFHLGYRPQLQKDLKNDVGKLVTQFRKEQADKERRKIK</sequence>
<dbReference type="GeneID" id="19320425"/>
<proteinExistence type="predicted"/>
<feature type="transmembrane region" description="Helical" evidence="1">
    <location>
        <begin position="132"/>
        <end position="151"/>
    </location>
</feature>
<feature type="transmembrane region" description="Helical" evidence="1">
    <location>
        <begin position="166"/>
        <end position="187"/>
    </location>
</feature>
<dbReference type="EMBL" id="KE361647">
    <property type="protein sequence ID" value="EPQ26139.1"/>
    <property type="molecule type" value="Genomic_DNA"/>
</dbReference>
<dbReference type="KEGG" id="pfp:PFL1_06347"/>
<dbReference type="RefSeq" id="XP_007882079.1">
    <property type="nucleotide sequence ID" value="XM_007883888.1"/>
</dbReference>
<protein>
    <recommendedName>
        <fullName evidence="4">DUF962 domain protein</fullName>
    </recommendedName>
</protein>
<dbReference type="PANTHER" id="PTHR28026">
    <property type="entry name" value="DUF962 DOMAIN PROTEIN (AFU_ORTHOLOGUE AFUA_8G05310)"/>
    <property type="match status" value="1"/>
</dbReference>
<dbReference type="AlphaFoldDB" id="A0A061H1X2"/>
<feature type="transmembrane region" description="Helical" evidence="1">
    <location>
        <begin position="26"/>
        <end position="46"/>
    </location>
</feature>
<accession>A0A061H1X2</accession>
<dbReference type="GO" id="GO:0016020">
    <property type="term" value="C:membrane"/>
    <property type="evidence" value="ECO:0007669"/>
    <property type="project" value="GOC"/>
</dbReference>
<dbReference type="Pfam" id="PF06127">
    <property type="entry name" value="Mpo1-like"/>
    <property type="match status" value="1"/>
</dbReference>
<dbReference type="OrthoDB" id="2124888at2759"/>
<gene>
    <name evidence="2" type="ORF">PFL1_06347</name>
</gene>
<feature type="transmembrane region" description="Helical" evidence="1">
    <location>
        <begin position="97"/>
        <end position="120"/>
    </location>
</feature>
<keyword evidence="1" id="KW-0812">Transmembrane</keyword>